<comment type="caution">
    <text evidence="1">The sequence shown here is derived from an EMBL/GenBank/DDBJ whole genome shotgun (WGS) entry which is preliminary data.</text>
</comment>
<reference evidence="1 2" key="1">
    <citation type="submission" date="2021-06" db="EMBL/GenBank/DDBJ databases">
        <title>Caerostris darwini draft genome.</title>
        <authorList>
            <person name="Kono N."/>
            <person name="Arakawa K."/>
        </authorList>
    </citation>
    <scope>NUCLEOTIDE SEQUENCE [LARGE SCALE GENOMIC DNA]</scope>
</reference>
<organism evidence="1 2">
    <name type="scientific">Caerostris darwini</name>
    <dbReference type="NCBI Taxonomy" id="1538125"/>
    <lineage>
        <taxon>Eukaryota</taxon>
        <taxon>Metazoa</taxon>
        <taxon>Ecdysozoa</taxon>
        <taxon>Arthropoda</taxon>
        <taxon>Chelicerata</taxon>
        <taxon>Arachnida</taxon>
        <taxon>Araneae</taxon>
        <taxon>Araneomorphae</taxon>
        <taxon>Entelegynae</taxon>
        <taxon>Araneoidea</taxon>
        <taxon>Araneidae</taxon>
        <taxon>Caerostris</taxon>
    </lineage>
</organism>
<keyword evidence="2" id="KW-1185">Reference proteome</keyword>
<name>A0AAV4QIS8_9ARAC</name>
<protein>
    <submittedName>
        <fullName evidence="1">Uncharacterized protein</fullName>
    </submittedName>
</protein>
<sequence>MAERVLQGPPGGRGVRTLVKQPATLSRVVATIRLGLPLSIPSFLDRQNHLPPLVRNSMERLTDTPYGCSLQHSLKSALIIEFRTQFRNRA</sequence>
<proteinExistence type="predicted"/>
<dbReference type="EMBL" id="BPLQ01004331">
    <property type="protein sequence ID" value="GIY07308.1"/>
    <property type="molecule type" value="Genomic_DNA"/>
</dbReference>
<gene>
    <name evidence="1" type="ORF">CDAR_20581</name>
</gene>
<dbReference type="Proteomes" id="UP001054837">
    <property type="component" value="Unassembled WGS sequence"/>
</dbReference>
<dbReference type="AlphaFoldDB" id="A0AAV4QIS8"/>
<evidence type="ECO:0000313" key="1">
    <source>
        <dbReference type="EMBL" id="GIY07308.1"/>
    </source>
</evidence>
<evidence type="ECO:0000313" key="2">
    <source>
        <dbReference type="Proteomes" id="UP001054837"/>
    </source>
</evidence>
<accession>A0AAV4QIS8</accession>